<keyword evidence="2" id="KW-1133">Transmembrane helix</keyword>
<dbReference type="GeneID" id="108567910"/>
<name>A0ABM1NBH7_NICVS</name>
<keyword evidence="2" id="KW-0472">Membrane</keyword>
<feature type="transmembrane region" description="Helical" evidence="2">
    <location>
        <begin position="100"/>
        <end position="119"/>
    </location>
</feature>
<sequence>MGTYKINLFNDMDNGAYNKDPEKGTELLEQKEATKSNQSPKQGKKVSQTQTQTQANGSSGIQTDPQTPATSCRPDVCQAARAKYAPPDLSGGPWHRKKTIFLGITLGSLILWIIIYSTLSKMNLL</sequence>
<keyword evidence="3" id="KW-1185">Reference proteome</keyword>
<proteinExistence type="predicted"/>
<organism evidence="3 4">
    <name type="scientific">Nicrophorus vespilloides</name>
    <name type="common">Boreal carrion beetle</name>
    <dbReference type="NCBI Taxonomy" id="110193"/>
    <lineage>
        <taxon>Eukaryota</taxon>
        <taxon>Metazoa</taxon>
        <taxon>Ecdysozoa</taxon>
        <taxon>Arthropoda</taxon>
        <taxon>Hexapoda</taxon>
        <taxon>Insecta</taxon>
        <taxon>Pterygota</taxon>
        <taxon>Neoptera</taxon>
        <taxon>Endopterygota</taxon>
        <taxon>Coleoptera</taxon>
        <taxon>Polyphaga</taxon>
        <taxon>Staphyliniformia</taxon>
        <taxon>Silphidae</taxon>
        <taxon>Nicrophorinae</taxon>
        <taxon>Nicrophorus</taxon>
    </lineage>
</organism>
<feature type="compositionally biased region" description="Basic and acidic residues" evidence="1">
    <location>
        <begin position="19"/>
        <end position="34"/>
    </location>
</feature>
<reference evidence="4" key="1">
    <citation type="submission" date="2025-08" db="UniProtKB">
        <authorList>
            <consortium name="RefSeq"/>
        </authorList>
    </citation>
    <scope>IDENTIFICATION</scope>
    <source>
        <tissue evidence="4">Whole Larva</tissue>
    </source>
</reference>
<protein>
    <submittedName>
        <fullName evidence="4">Uncharacterized protein LOC108567910 isoform X1</fullName>
    </submittedName>
</protein>
<gene>
    <name evidence="4" type="primary">LOC108567910</name>
</gene>
<dbReference type="Proteomes" id="UP000695000">
    <property type="component" value="Unplaced"/>
</dbReference>
<evidence type="ECO:0000256" key="1">
    <source>
        <dbReference type="SAM" id="MobiDB-lite"/>
    </source>
</evidence>
<evidence type="ECO:0000313" key="4">
    <source>
        <dbReference type="RefSeq" id="XP_017784177.1"/>
    </source>
</evidence>
<feature type="region of interest" description="Disordered" evidence="1">
    <location>
        <begin position="10"/>
        <end position="74"/>
    </location>
</feature>
<dbReference type="RefSeq" id="XP_017784177.1">
    <property type="nucleotide sequence ID" value="XM_017928688.1"/>
</dbReference>
<evidence type="ECO:0000256" key="2">
    <source>
        <dbReference type="SAM" id="Phobius"/>
    </source>
</evidence>
<feature type="compositionally biased region" description="Polar residues" evidence="1">
    <location>
        <begin position="35"/>
        <end position="70"/>
    </location>
</feature>
<evidence type="ECO:0000313" key="3">
    <source>
        <dbReference type="Proteomes" id="UP000695000"/>
    </source>
</evidence>
<keyword evidence="2" id="KW-0812">Transmembrane</keyword>
<accession>A0ABM1NBH7</accession>